<dbReference type="Pfam" id="PF04828">
    <property type="entry name" value="GFA"/>
    <property type="match status" value="1"/>
</dbReference>
<feature type="domain" description="CENP-V/GFA" evidence="5">
    <location>
        <begin position="5"/>
        <end position="123"/>
    </location>
</feature>
<protein>
    <recommendedName>
        <fullName evidence="5">CENP-V/GFA domain-containing protein</fullName>
    </recommendedName>
</protein>
<keyword evidence="4" id="KW-0456">Lyase</keyword>
<dbReference type="SUPFAM" id="SSF51316">
    <property type="entry name" value="Mss4-like"/>
    <property type="match status" value="1"/>
</dbReference>
<evidence type="ECO:0000313" key="6">
    <source>
        <dbReference type="EMBL" id="MDQ0466799.1"/>
    </source>
</evidence>
<dbReference type="PANTHER" id="PTHR33337:SF33">
    <property type="entry name" value="CENP-V_GFA DOMAIN-CONTAINING PROTEIN"/>
    <property type="match status" value="1"/>
</dbReference>
<evidence type="ECO:0000256" key="3">
    <source>
        <dbReference type="ARBA" id="ARBA00022833"/>
    </source>
</evidence>
<keyword evidence="3" id="KW-0862">Zinc</keyword>
<dbReference type="InterPro" id="IPR006913">
    <property type="entry name" value="CENP-V/GFA"/>
</dbReference>
<dbReference type="Gene3D" id="3.90.1590.10">
    <property type="entry name" value="glutathione-dependent formaldehyde- activating enzyme (gfa)"/>
    <property type="match status" value="1"/>
</dbReference>
<accession>A0ABU0J0I0</accession>
<dbReference type="EMBL" id="JAUSVS010000015">
    <property type="protein sequence ID" value="MDQ0466799.1"/>
    <property type="molecule type" value="Genomic_DNA"/>
</dbReference>
<dbReference type="PANTHER" id="PTHR33337">
    <property type="entry name" value="GFA DOMAIN-CONTAINING PROTEIN"/>
    <property type="match status" value="1"/>
</dbReference>
<evidence type="ECO:0000256" key="1">
    <source>
        <dbReference type="ARBA" id="ARBA00005495"/>
    </source>
</evidence>
<comment type="caution">
    <text evidence="6">The sequence shown here is derived from an EMBL/GenBank/DDBJ whole genome shotgun (WGS) entry which is preliminary data.</text>
</comment>
<dbReference type="RefSeq" id="WP_307352957.1">
    <property type="nucleotide sequence ID" value="NZ_JAUSVS010000015.1"/>
</dbReference>
<evidence type="ECO:0000256" key="2">
    <source>
        <dbReference type="ARBA" id="ARBA00022723"/>
    </source>
</evidence>
<evidence type="ECO:0000259" key="5">
    <source>
        <dbReference type="PROSITE" id="PS51891"/>
    </source>
</evidence>
<reference evidence="6 7" key="1">
    <citation type="submission" date="2023-07" db="EMBL/GenBank/DDBJ databases">
        <title>Genomic Encyclopedia of Type Strains, Phase IV (KMG-IV): sequencing the most valuable type-strain genomes for metagenomic binning, comparative biology and taxonomic classification.</title>
        <authorList>
            <person name="Goeker M."/>
        </authorList>
    </citation>
    <scope>NUCLEOTIDE SEQUENCE [LARGE SCALE GENOMIC DNA]</scope>
    <source>
        <strain evidence="6 7">DSM 18695</strain>
    </source>
</reference>
<sequence length="155" mass="17450">MTDSFPGGCFCGAVRYRMTSRPMFVNCCHCRDCQTQTGGAFAINAIIETDRIALEGEAPVVVTMPTASGRPHDIYRCARCQTALWSDYGRRRVMSFLRVSTLDEPHAITPDAHIFTRSKVPWVGLPQDQPAFEIYYDMEKQWPADSLARRKALLG</sequence>
<proteinExistence type="inferred from homology"/>
<keyword evidence="7" id="KW-1185">Reference proteome</keyword>
<dbReference type="PROSITE" id="PS51891">
    <property type="entry name" value="CENP_V_GFA"/>
    <property type="match status" value="1"/>
</dbReference>
<evidence type="ECO:0000313" key="7">
    <source>
        <dbReference type="Proteomes" id="UP001228905"/>
    </source>
</evidence>
<evidence type="ECO:0000256" key="4">
    <source>
        <dbReference type="ARBA" id="ARBA00023239"/>
    </source>
</evidence>
<comment type="similarity">
    <text evidence="1">Belongs to the Gfa family.</text>
</comment>
<organism evidence="6 7">
    <name type="scientific">Caulobacter ginsengisoli</name>
    <dbReference type="NCBI Taxonomy" id="400775"/>
    <lineage>
        <taxon>Bacteria</taxon>
        <taxon>Pseudomonadati</taxon>
        <taxon>Pseudomonadota</taxon>
        <taxon>Alphaproteobacteria</taxon>
        <taxon>Caulobacterales</taxon>
        <taxon>Caulobacteraceae</taxon>
        <taxon>Caulobacter</taxon>
    </lineage>
</organism>
<dbReference type="InterPro" id="IPR011057">
    <property type="entry name" value="Mss4-like_sf"/>
</dbReference>
<gene>
    <name evidence="6" type="ORF">QO010_004595</name>
</gene>
<name>A0ABU0J0I0_9CAUL</name>
<dbReference type="Proteomes" id="UP001228905">
    <property type="component" value="Unassembled WGS sequence"/>
</dbReference>
<keyword evidence="2" id="KW-0479">Metal-binding</keyword>